<gene>
    <name evidence="1" type="ORF">Syun_016683</name>
</gene>
<dbReference type="AlphaFoldDB" id="A0AAP0P552"/>
<proteinExistence type="predicted"/>
<protein>
    <submittedName>
        <fullName evidence="1">Uncharacterized protein</fullName>
    </submittedName>
</protein>
<dbReference type="EMBL" id="JBBNAF010000007">
    <property type="protein sequence ID" value="KAK9127886.1"/>
    <property type="molecule type" value="Genomic_DNA"/>
</dbReference>
<comment type="caution">
    <text evidence="1">The sequence shown here is derived from an EMBL/GenBank/DDBJ whole genome shotgun (WGS) entry which is preliminary data.</text>
</comment>
<evidence type="ECO:0000313" key="1">
    <source>
        <dbReference type="EMBL" id="KAK9127886.1"/>
    </source>
</evidence>
<sequence length="49" mass="5549">MLEGSCFRKKMKPDFEKEDFGKKKGTPAWWHPTRHGGFVFLGGFSSGSN</sequence>
<dbReference type="Proteomes" id="UP001420932">
    <property type="component" value="Unassembled WGS sequence"/>
</dbReference>
<organism evidence="1 2">
    <name type="scientific">Stephania yunnanensis</name>
    <dbReference type="NCBI Taxonomy" id="152371"/>
    <lineage>
        <taxon>Eukaryota</taxon>
        <taxon>Viridiplantae</taxon>
        <taxon>Streptophyta</taxon>
        <taxon>Embryophyta</taxon>
        <taxon>Tracheophyta</taxon>
        <taxon>Spermatophyta</taxon>
        <taxon>Magnoliopsida</taxon>
        <taxon>Ranunculales</taxon>
        <taxon>Menispermaceae</taxon>
        <taxon>Menispermoideae</taxon>
        <taxon>Cissampelideae</taxon>
        <taxon>Stephania</taxon>
    </lineage>
</organism>
<name>A0AAP0P552_9MAGN</name>
<keyword evidence="2" id="KW-1185">Reference proteome</keyword>
<reference evidence="1 2" key="1">
    <citation type="submission" date="2024-01" db="EMBL/GenBank/DDBJ databases">
        <title>Genome assemblies of Stephania.</title>
        <authorList>
            <person name="Yang L."/>
        </authorList>
    </citation>
    <scope>NUCLEOTIDE SEQUENCE [LARGE SCALE GENOMIC DNA]</scope>
    <source>
        <strain evidence="1">YNDBR</strain>
        <tissue evidence="1">Leaf</tissue>
    </source>
</reference>
<accession>A0AAP0P552</accession>
<evidence type="ECO:0000313" key="2">
    <source>
        <dbReference type="Proteomes" id="UP001420932"/>
    </source>
</evidence>